<evidence type="ECO:0000313" key="2">
    <source>
        <dbReference type="Proteomes" id="UP000199629"/>
    </source>
</evidence>
<organism evidence="1 2">
    <name type="scientific">Micromonospora chaiyaphumensis</name>
    <dbReference type="NCBI Taxonomy" id="307119"/>
    <lineage>
        <taxon>Bacteria</taxon>
        <taxon>Bacillati</taxon>
        <taxon>Actinomycetota</taxon>
        <taxon>Actinomycetes</taxon>
        <taxon>Micromonosporales</taxon>
        <taxon>Micromonosporaceae</taxon>
        <taxon>Micromonospora</taxon>
    </lineage>
</organism>
<proteinExistence type="predicted"/>
<evidence type="ECO:0000313" key="1">
    <source>
        <dbReference type="EMBL" id="SCE89780.1"/>
    </source>
</evidence>
<evidence type="ECO:0008006" key="3">
    <source>
        <dbReference type="Google" id="ProtNLM"/>
    </source>
</evidence>
<dbReference type="Pfam" id="PF19449">
    <property type="entry name" value="DUF5987"/>
    <property type="match status" value="1"/>
</dbReference>
<dbReference type="RefSeq" id="WP_377463226.1">
    <property type="nucleotide sequence ID" value="NZ_FMCS01000003.1"/>
</dbReference>
<sequence length="189" mass="19903">MHADTSDADQVRVMTIEAFADTIVPGEKRWPEDRAVAGAAAGGGAVAAGALELLEHPASGYAAVLEPLAGALNAHASRYAQEQGHALDPSVPPFVALEHADRTRLLQELLAVDHPEKEMWVGLALFSNMAFDSAAHLGTHAALAAGHPGLLTIGYHRPDADGLWRFPEYSYGRPLAPLHPHTTSTGSPA</sequence>
<dbReference type="AlphaFoldDB" id="A0A1C4W0M9"/>
<protein>
    <recommendedName>
        <fullName evidence="3">Gluconate 2-dehydrogenase subunit 3</fullName>
    </recommendedName>
</protein>
<dbReference type="Proteomes" id="UP000199629">
    <property type="component" value="Unassembled WGS sequence"/>
</dbReference>
<name>A0A1C4W0M9_9ACTN</name>
<keyword evidence="2" id="KW-1185">Reference proteome</keyword>
<accession>A0A1C4W0M9</accession>
<gene>
    <name evidence="1" type="ORF">GA0070214_10397</name>
</gene>
<dbReference type="EMBL" id="FMCS01000003">
    <property type="protein sequence ID" value="SCE89780.1"/>
    <property type="molecule type" value="Genomic_DNA"/>
</dbReference>
<dbReference type="InterPro" id="IPR046029">
    <property type="entry name" value="DUF5987"/>
</dbReference>
<reference evidence="2" key="1">
    <citation type="submission" date="2016-06" db="EMBL/GenBank/DDBJ databases">
        <authorList>
            <person name="Varghese N."/>
            <person name="Submissions Spin"/>
        </authorList>
    </citation>
    <scope>NUCLEOTIDE SEQUENCE [LARGE SCALE GENOMIC DNA]</scope>
    <source>
        <strain evidence="2">DSM 45246</strain>
    </source>
</reference>